<dbReference type="RefSeq" id="WP_209266979.1">
    <property type="nucleotide sequence ID" value="NZ_JAFFZN010000022.1"/>
</dbReference>
<evidence type="ECO:0000313" key="1">
    <source>
        <dbReference type="EMBL" id="MBO8188179.1"/>
    </source>
</evidence>
<organism evidence="1 2">
    <name type="scientific">Streptomyces spirodelae</name>
    <dbReference type="NCBI Taxonomy" id="2812904"/>
    <lineage>
        <taxon>Bacteria</taxon>
        <taxon>Bacillati</taxon>
        <taxon>Actinomycetota</taxon>
        <taxon>Actinomycetes</taxon>
        <taxon>Kitasatosporales</taxon>
        <taxon>Streptomycetaceae</taxon>
        <taxon>Streptomyces</taxon>
    </lineage>
</organism>
<name>A0ABS3WYH0_9ACTN</name>
<comment type="caution">
    <text evidence="1">The sequence shown here is derived from an EMBL/GenBank/DDBJ whole genome shotgun (WGS) entry which is preliminary data.</text>
</comment>
<sequence>MNQEYSAAFLWQTTWGEYRELDGGGWEAVWRITFRPGGGSPQENVEILDDPSIGFRSFLRSGAGVEPAAELVVISREPSMSAVNYPATYSSFRIVNDEVAEIQQIQGLVRDWYPPFR</sequence>
<gene>
    <name evidence="1" type="ORF">JW592_22300</name>
</gene>
<keyword evidence="2" id="KW-1185">Reference proteome</keyword>
<protein>
    <submittedName>
        <fullName evidence="1">Uncharacterized protein</fullName>
    </submittedName>
</protein>
<reference evidence="1 2" key="1">
    <citation type="submission" date="2021-02" db="EMBL/GenBank/DDBJ databases">
        <title>Streptomyces spirodelae sp. nov., isolated from duckweed.</title>
        <authorList>
            <person name="Saimee Y."/>
            <person name="Duangmal K."/>
        </authorList>
    </citation>
    <scope>NUCLEOTIDE SEQUENCE [LARGE SCALE GENOMIC DNA]</scope>
    <source>
        <strain evidence="1 2">DW4-2</strain>
    </source>
</reference>
<proteinExistence type="predicted"/>
<accession>A0ABS3WYH0</accession>
<evidence type="ECO:0000313" key="2">
    <source>
        <dbReference type="Proteomes" id="UP001518976"/>
    </source>
</evidence>
<dbReference type="EMBL" id="JAFFZN010000022">
    <property type="protein sequence ID" value="MBO8188179.1"/>
    <property type="molecule type" value="Genomic_DNA"/>
</dbReference>
<dbReference type="Proteomes" id="UP001518976">
    <property type="component" value="Unassembled WGS sequence"/>
</dbReference>